<organism evidence="1 2">
    <name type="scientific">Desertifilum tharense IPPAS B-1220</name>
    <dbReference type="NCBI Taxonomy" id="1781255"/>
    <lineage>
        <taxon>Bacteria</taxon>
        <taxon>Bacillati</taxon>
        <taxon>Cyanobacteriota</taxon>
        <taxon>Cyanophyceae</taxon>
        <taxon>Desertifilales</taxon>
        <taxon>Desertifilaceae</taxon>
        <taxon>Desertifilum</taxon>
    </lineage>
</organism>
<reference evidence="1 2" key="1">
    <citation type="journal article" date="2016" name="Genome Announc.">
        <title>Draft Genome Sequence of the Thermotolerant Cyanobacterium Desertifilum sp. IPPAS B-1220.</title>
        <authorList>
            <person name="Mironov K.S."/>
            <person name="Sinetova M.A."/>
            <person name="Bolatkhan K."/>
            <person name="Zayadan B.K."/>
            <person name="Ustinova V.V."/>
            <person name="Kupriyanova E.V."/>
            <person name="Skrypnik A.N."/>
            <person name="Gogoleva N.E."/>
            <person name="Gogolev Y.V."/>
            <person name="Los D.A."/>
        </authorList>
    </citation>
    <scope>NUCLEOTIDE SEQUENCE [LARGE SCALE GENOMIC DNA]</scope>
    <source>
        <strain evidence="1 2">IPPAS B-1220</strain>
    </source>
</reference>
<protein>
    <submittedName>
        <fullName evidence="1">Uncharacterized protein</fullName>
    </submittedName>
</protein>
<evidence type="ECO:0000313" key="2">
    <source>
        <dbReference type="Proteomes" id="UP000095472"/>
    </source>
</evidence>
<keyword evidence="2" id="KW-1185">Reference proteome</keyword>
<dbReference type="EMBL" id="CP182909">
    <property type="protein sequence ID" value="XPM64331.1"/>
    <property type="molecule type" value="Genomic_DNA"/>
</dbReference>
<name>A0ACD5GVH2_9CYAN</name>
<gene>
    <name evidence="1" type="ORF">BH720_036300</name>
</gene>
<evidence type="ECO:0000313" key="1">
    <source>
        <dbReference type="EMBL" id="XPM64331.1"/>
    </source>
</evidence>
<sequence length="83" mass="9219">MRHLTQFLPLSAVLASLLGGSLCAIAQEIEPLSPELSTVAETESEPASSETVPDPLPRNQHHERRQPQRTTRLYPRSRTGLTF</sequence>
<accession>A0ACD5GVH2</accession>
<proteinExistence type="predicted"/>
<dbReference type="Proteomes" id="UP000095472">
    <property type="component" value="Chromosome"/>
</dbReference>